<dbReference type="PANTHER" id="PTHR33121:SF71">
    <property type="entry name" value="OXYGEN SENSOR PROTEIN DOSP"/>
    <property type="match status" value="1"/>
</dbReference>
<protein>
    <submittedName>
        <fullName evidence="4">EAL domain-containing protein</fullName>
    </submittedName>
</protein>
<dbReference type="PROSITE" id="PS50883">
    <property type="entry name" value="EAL"/>
    <property type="match status" value="1"/>
</dbReference>
<dbReference type="CDD" id="cd01948">
    <property type="entry name" value="EAL"/>
    <property type="match status" value="1"/>
</dbReference>
<keyword evidence="5" id="KW-1185">Reference proteome</keyword>
<feature type="domain" description="EAL" evidence="3">
    <location>
        <begin position="329"/>
        <end position="575"/>
    </location>
</feature>
<keyword evidence="1" id="KW-0597">Phosphoprotein</keyword>
<evidence type="ECO:0000259" key="3">
    <source>
        <dbReference type="PROSITE" id="PS50883"/>
    </source>
</evidence>
<dbReference type="OrthoDB" id="9762141at2"/>
<dbReference type="RefSeq" id="WP_135813297.1">
    <property type="nucleotide sequence ID" value="NZ_RQEV01000010.1"/>
</dbReference>
<reference evidence="4" key="1">
    <citation type="journal article" date="2019" name="PLoS Negl. Trop. Dis.">
        <title>Revisiting the worldwide diversity of Leptospira species in the environment.</title>
        <authorList>
            <person name="Vincent A.T."/>
            <person name="Schiettekatte O."/>
            <person name="Bourhy P."/>
            <person name="Veyrier F.J."/>
            <person name="Picardeau M."/>
        </authorList>
    </citation>
    <scope>NUCLEOTIDE SEQUENCE [LARGE SCALE GENOMIC DNA]</scope>
    <source>
        <strain evidence="4">SCS5</strain>
    </source>
</reference>
<comment type="caution">
    <text evidence="4">The sequence shown here is derived from an EMBL/GenBank/DDBJ whole genome shotgun (WGS) entry which is preliminary data.</text>
</comment>
<dbReference type="GO" id="GO:0000160">
    <property type="term" value="P:phosphorelay signal transduction system"/>
    <property type="evidence" value="ECO:0007669"/>
    <property type="project" value="InterPro"/>
</dbReference>
<evidence type="ECO:0000313" key="4">
    <source>
        <dbReference type="EMBL" id="TGK18609.1"/>
    </source>
</evidence>
<sequence length="575" mass="64928">MEVNSSDDKYLLPAETKPVILCVDDELILLRGLKEQLKLAFGQEYRVEAADSAELALNIIEEYNRAGVPIPVVISDQVMPGIRGDEFLIRTQKTNPDTRKIMLTGQASADSVGNALNNAKLYRYLSKPWDSRDLILTVQEAIRSFEADRSLFELNRKLEDALLYNRDSGLPNLEYLRRVLEDRELKGEESVLALVRIESTSLTTKHFGVSLYKDLLRKFLDSMSSMLGKIADIFHVYEDEVAILSKVSEERFLPHLIAFKILLRSDYLTTEGISFRINTTIATANGCKDLYYKARLALVRASQDKSQDFAGGILEYSEKMDEQDLYQININLGKRLNNAIHSGNIVPYFQGIVDNSTGKVEKFECLARIVEDGKVYAPASFIYLAKSTGLLRMITPILFEKVLKTFSRSEYCFSVNLSETELESGSFPKWVASRLAHHKIHPARVTFEILETTSLRENPDHFKVISGLKEIGCSIAIDDFGVEHSNFSRLLEIQPDFIKIDGKFIQSLGKNRTAFILTSAITELAHRIGAKVVAEFVGTREEFEAVRSLGIEFSQGYYIMEPKPEIPSSTIKIID</sequence>
<dbReference type="Gene3D" id="3.20.20.450">
    <property type="entry name" value="EAL domain"/>
    <property type="match status" value="1"/>
</dbReference>
<accession>A0A4R9GNZ5</accession>
<dbReference type="EMBL" id="RQEV01000010">
    <property type="protein sequence ID" value="TGK18609.1"/>
    <property type="molecule type" value="Genomic_DNA"/>
</dbReference>
<dbReference type="SUPFAM" id="SSF141868">
    <property type="entry name" value="EAL domain-like"/>
    <property type="match status" value="1"/>
</dbReference>
<dbReference type="Pfam" id="PF00563">
    <property type="entry name" value="EAL"/>
    <property type="match status" value="1"/>
</dbReference>
<feature type="modified residue" description="4-aspartylphosphate" evidence="1">
    <location>
        <position position="76"/>
    </location>
</feature>
<evidence type="ECO:0000313" key="5">
    <source>
        <dbReference type="Proteomes" id="UP000297855"/>
    </source>
</evidence>
<dbReference type="InterPro" id="IPR001633">
    <property type="entry name" value="EAL_dom"/>
</dbReference>
<evidence type="ECO:0000259" key="2">
    <source>
        <dbReference type="PROSITE" id="PS50110"/>
    </source>
</evidence>
<dbReference type="PROSITE" id="PS50110">
    <property type="entry name" value="RESPONSE_REGULATORY"/>
    <property type="match status" value="1"/>
</dbReference>
<dbReference type="InterPro" id="IPR001789">
    <property type="entry name" value="Sig_transdc_resp-reg_receiver"/>
</dbReference>
<dbReference type="InterPro" id="IPR011006">
    <property type="entry name" value="CheY-like_superfamily"/>
</dbReference>
<dbReference type="Gene3D" id="3.40.50.2300">
    <property type="match status" value="1"/>
</dbReference>
<dbReference type="SMART" id="SM00052">
    <property type="entry name" value="EAL"/>
    <property type="match status" value="1"/>
</dbReference>
<dbReference type="Pfam" id="PF00072">
    <property type="entry name" value="Response_reg"/>
    <property type="match status" value="1"/>
</dbReference>
<name>A0A4R9GNZ5_9LEPT</name>
<dbReference type="SUPFAM" id="SSF52172">
    <property type="entry name" value="CheY-like"/>
    <property type="match status" value="1"/>
</dbReference>
<feature type="domain" description="Response regulatory" evidence="2">
    <location>
        <begin position="19"/>
        <end position="142"/>
    </location>
</feature>
<evidence type="ECO:0000256" key="1">
    <source>
        <dbReference type="PROSITE-ProRule" id="PRU00169"/>
    </source>
</evidence>
<proteinExistence type="predicted"/>
<dbReference type="GO" id="GO:0071111">
    <property type="term" value="F:cyclic-guanylate-specific phosphodiesterase activity"/>
    <property type="evidence" value="ECO:0007669"/>
    <property type="project" value="InterPro"/>
</dbReference>
<dbReference type="AlphaFoldDB" id="A0A4R9GNZ5"/>
<gene>
    <name evidence="4" type="ORF">EHO61_09015</name>
</gene>
<organism evidence="4 5">
    <name type="scientific">Leptospira fluminis</name>
    <dbReference type="NCBI Taxonomy" id="2484979"/>
    <lineage>
        <taxon>Bacteria</taxon>
        <taxon>Pseudomonadati</taxon>
        <taxon>Spirochaetota</taxon>
        <taxon>Spirochaetia</taxon>
        <taxon>Leptospirales</taxon>
        <taxon>Leptospiraceae</taxon>
        <taxon>Leptospira</taxon>
    </lineage>
</organism>
<dbReference type="InterPro" id="IPR050706">
    <property type="entry name" value="Cyclic-di-GMP_PDE-like"/>
</dbReference>
<dbReference type="Proteomes" id="UP000297855">
    <property type="component" value="Unassembled WGS sequence"/>
</dbReference>
<dbReference type="SMART" id="SM00448">
    <property type="entry name" value="REC"/>
    <property type="match status" value="1"/>
</dbReference>
<dbReference type="InterPro" id="IPR035919">
    <property type="entry name" value="EAL_sf"/>
</dbReference>
<dbReference type="PANTHER" id="PTHR33121">
    <property type="entry name" value="CYCLIC DI-GMP PHOSPHODIESTERASE PDEF"/>
    <property type="match status" value="1"/>
</dbReference>